<evidence type="ECO:0000256" key="5">
    <source>
        <dbReference type="ARBA" id="ARBA00022692"/>
    </source>
</evidence>
<evidence type="ECO:0000256" key="3">
    <source>
        <dbReference type="ARBA" id="ARBA00022519"/>
    </source>
</evidence>
<feature type="transmembrane region" description="Helical" evidence="8">
    <location>
        <begin position="127"/>
        <end position="151"/>
    </location>
</feature>
<dbReference type="PATRIC" id="fig|1232683.4.peg.794"/>
<dbReference type="Pfam" id="PF00884">
    <property type="entry name" value="Sulfatase"/>
    <property type="match status" value="1"/>
</dbReference>
<dbReference type="InterPro" id="IPR040423">
    <property type="entry name" value="PEA_transferase"/>
</dbReference>
<dbReference type="AlphaFoldDB" id="A0A081G2U5"/>
<keyword evidence="6 8" id="KW-1133">Transmembrane helix</keyword>
<dbReference type="PANTHER" id="PTHR30443">
    <property type="entry name" value="INNER MEMBRANE PROTEIN"/>
    <property type="match status" value="1"/>
</dbReference>
<dbReference type="InterPro" id="IPR058130">
    <property type="entry name" value="PEA_transf_C"/>
</dbReference>
<dbReference type="GO" id="GO:0016776">
    <property type="term" value="F:phosphotransferase activity, phosphate group as acceptor"/>
    <property type="evidence" value="ECO:0007669"/>
    <property type="project" value="TreeGrafter"/>
</dbReference>
<dbReference type="GO" id="GO:0005886">
    <property type="term" value="C:plasma membrane"/>
    <property type="evidence" value="ECO:0007669"/>
    <property type="project" value="UniProtKB-SubCell"/>
</dbReference>
<evidence type="ECO:0000256" key="7">
    <source>
        <dbReference type="ARBA" id="ARBA00023136"/>
    </source>
</evidence>
<accession>A0A081G2U5</accession>
<dbReference type="CDD" id="cd16017">
    <property type="entry name" value="LptA"/>
    <property type="match status" value="1"/>
</dbReference>
<protein>
    <submittedName>
        <fullName evidence="11">Phosphoethanolamine transferase EptA specific for the 1 phosphate group of core-lipid A</fullName>
    </submittedName>
</protein>
<evidence type="ECO:0000256" key="8">
    <source>
        <dbReference type="SAM" id="Phobius"/>
    </source>
</evidence>
<dbReference type="OrthoDB" id="9786870at2"/>
<evidence type="ECO:0000259" key="10">
    <source>
        <dbReference type="Pfam" id="PF08019"/>
    </source>
</evidence>
<keyword evidence="7 8" id="KW-0472">Membrane</keyword>
<dbReference type="InterPro" id="IPR000917">
    <property type="entry name" value="Sulfatase_N"/>
</dbReference>
<dbReference type="InterPro" id="IPR017850">
    <property type="entry name" value="Alkaline_phosphatase_core_sf"/>
</dbReference>
<evidence type="ECO:0000259" key="9">
    <source>
        <dbReference type="Pfam" id="PF00884"/>
    </source>
</evidence>
<keyword evidence="12" id="KW-1185">Reference proteome</keyword>
<keyword evidence="2" id="KW-1003">Cell membrane</keyword>
<keyword evidence="3" id="KW-0997">Cell inner membrane</keyword>
<evidence type="ECO:0000256" key="4">
    <source>
        <dbReference type="ARBA" id="ARBA00022679"/>
    </source>
</evidence>
<dbReference type="Gene3D" id="3.40.720.10">
    <property type="entry name" value="Alkaline Phosphatase, subunit A"/>
    <property type="match status" value="1"/>
</dbReference>
<comment type="caution">
    <text evidence="11">The sequence shown here is derived from an EMBL/GenBank/DDBJ whole genome shotgun (WGS) entry which is preliminary data.</text>
</comment>
<dbReference type="eggNOG" id="COG2194">
    <property type="taxonomic scope" value="Bacteria"/>
</dbReference>
<keyword evidence="4 11" id="KW-0808">Transferase</keyword>
<feature type="transmembrane region" description="Helical" evidence="8">
    <location>
        <begin position="86"/>
        <end position="107"/>
    </location>
</feature>
<comment type="subcellular location">
    <subcellularLocation>
        <location evidence="1">Cell inner membrane</location>
        <topology evidence="1">Multi-pass membrane protein</topology>
    </subcellularLocation>
</comment>
<feature type="transmembrane region" description="Helical" evidence="8">
    <location>
        <begin position="163"/>
        <end position="183"/>
    </location>
</feature>
<evidence type="ECO:0000313" key="12">
    <source>
        <dbReference type="Proteomes" id="UP000028252"/>
    </source>
</evidence>
<reference evidence="11 12" key="1">
    <citation type="submission" date="2014-04" db="EMBL/GenBank/DDBJ databases">
        <title>Marinobacterium kochiensis sp. nov., isolated from sediment sample collected from Kochi backwaters in Kerala, India.</title>
        <authorList>
            <person name="Singh A."/>
            <person name="Pinnaka A.K."/>
        </authorList>
    </citation>
    <scope>NUCLEOTIDE SEQUENCE [LARGE SCALE GENOMIC DNA]</scope>
    <source>
        <strain evidence="11 12">AK27</strain>
    </source>
</reference>
<feature type="transmembrane region" description="Helical" evidence="8">
    <location>
        <begin position="53"/>
        <end position="74"/>
    </location>
</feature>
<dbReference type="GO" id="GO:0009244">
    <property type="term" value="P:lipopolysaccharide core region biosynthetic process"/>
    <property type="evidence" value="ECO:0007669"/>
    <property type="project" value="TreeGrafter"/>
</dbReference>
<dbReference type="STRING" id="1232683.ADIMK_0802"/>
<organism evidence="11 12">
    <name type="scientific">Marinobacterium lacunae</name>
    <dbReference type="NCBI Taxonomy" id="1232683"/>
    <lineage>
        <taxon>Bacteria</taxon>
        <taxon>Pseudomonadati</taxon>
        <taxon>Pseudomonadota</taxon>
        <taxon>Gammaproteobacteria</taxon>
        <taxon>Oceanospirillales</taxon>
        <taxon>Oceanospirillaceae</taxon>
        <taxon>Marinobacterium</taxon>
    </lineage>
</organism>
<feature type="domain" description="Sulfatase N-terminal" evidence="9">
    <location>
        <begin position="243"/>
        <end position="528"/>
    </location>
</feature>
<dbReference type="Pfam" id="PF08019">
    <property type="entry name" value="EptA_B_N"/>
    <property type="match status" value="1"/>
</dbReference>
<sequence length="544" mass="60765">MLTAEYLMPTRLPFRRFQLNTFQFSLALSILLICAYNVPLWQMILTQPQASGWAGVVFVIGLFLFFVAILNLLITLLVPRALMRPLAIVVLLSAAGISYYMNAYGVMIDKTMVQNALETDPAEVQELLTPGLVGWMLGFGVLPSALVLAVPLRQTTWLHAAKLRTLGALFSLVIIGGVALLQYQSFASLFRNHREVRHLIVPTNYLYYGLRTLSGAYAQSNHPLESIGVDAHEQKPGPRPRLTVIVVGETARAQNFSLDGYTRDTNPELSKRDVLFFDNTWSCGTSTAVSVPCMFSASGRDNYDADSAHYTEGLMDVLAHAGIDTLWRDNNSGCKGACDRIPNESTNPANCEDDECFDTKMLEGLELKPTQERPGDRVIVMHQKGSHGPAYYKRYPSNFEQFKPVCDSAELQSCDVERIVNAYDNTILYTDYFLSQTIDMLKQAQEQYDTALIYMSDHGESLGESGVFLHGVPYLIAPEQQKRVPMVIWLSDGMLQDAHISKACLAEKRHDEFSHDNLFHSVLGLMGVETSVYNPKLDLFNACR</sequence>
<keyword evidence="5 8" id="KW-0812">Transmembrane</keyword>
<evidence type="ECO:0000256" key="2">
    <source>
        <dbReference type="ARBA" id="ARBA00022475"/>
    </source>
</evidence>
<gene>
    <name evidence="11" type="ORF">ADIMK_0802</name>
</gene>
<feature type="transmembrane region" description="Helical" evidence="8">
    <location>
        <begin position="21"/>
        <end position="41"/>
    </location>
</feature>
<dbReference type="InterPro" id="IPR012549">
    <property type="entry name" value="EptA-like_N"/>
</dbReference>
<name>A0A081G2U5_9GAMM</name>
<dbReference type="EMBL" id="JMQN01000013">
    <property type="protein sequence ID" value="KEA65100.1"/>
    <property type="molecule type" value="Genomic_DNA"/>
</dbReference>
<dbReference type="PANTHER" id="PTHR30443:SF0">
    <property type="entry name" value="PHOSPHOETHANOLAMINE TRANSFERASE EPTA"/>
    <property type="match status" value="1"/>
</dbReference>
<evidence type="ECO:0000256" key="1">
    <source>
        <dbReference type="ARBA" id="ARBA00004429"/>
    </source>
</evidence>
<feature type="domain" description="Phosphoethanolamine transferase N-terminal" evidence="10">
    <location>
        <begin position="67"/>
        <end position="212"/>
    </location>
</feature>
<dbReference type="Proteomes" id="UP000028252">
    <property type="component" value="Unassembled WGS sequence"/>
</dbReference>
<dbReference type="NCBIfam" id="NF028537">
    <property type="entry name" value="P_eth_NH2_trans"/>
    <property type="match status" value="1"/>
</dbReference>
<evidence type="ECO:0000313" key="11">
    <source>
        <dbReference type="EMBL" id="KEA65100.1"/>
    </source>
</evidence>
<evidence type="ECO:0000256" key="6">
    <source>
        <dbReference type="ARBA" id="ARBA00022989"/>
    </source>
</evidence>
<proteinExistence type="predicted"/>
<dbReference type="SUPFAM" id="SSF53649">
    <property type="entry name" value="Alkaline phosphatase-like"/>
    <property type="match status" value="1"/>
</dbReference>